<comment type="caution">
    <text evidence="1">The sequence shown here is derived from an EMBL/GenBank/DDBJ whole genome shotgun (WGS) entry which is preliminary data.</text>
</comment>
<evidence type="ECO:0000313" key="2">
    <source>
        <dbReference type="Proteomes" id="UP000289340"/>
    </source>
</evidence>
<protein>
    <submittedName>
        <fullName evidence="1">Uncharacterized protein</fullName>
    </submittedName>
</protein>
<organism evidence="1 2">
    <name type="scientific">Glycine soja</name>
    <name type="common">Wild soybean</name>
    <dbReference type="NCBI Taxonomy" id="3848"/>
    <lineage>
        <taxon>Eukaryota</taxon>
        <taxon>Viridiplantae</taxon>
        <taxon>Streptophyta</taxon>
        <taxon>Embryophyta</taxon>
        <taxon>Tracheophyta</taxon>
        <taxon>Spermatophyta</taxon>
        <taxon>Magnoliopsida</taxon>
        <taxon>eudicotyledons</taxon>
        <taxon>Gunneridae</taxon>
        <taxon>Pentapetalae</taxon>
        <taxon>rosids</taxon>
        <taxon>fabids</taxon>
        <taxon>Fabales</taxon>
        <taxon>Fabaceae</taxon>
        <taxon>Papilionoideae</taxon>
        <taxon>50 kb inversion clade</taxon>
        <taxon>NPAAA clade</taxon>
        <taxon>indigoferoid/millettioid clade</taxon>
        <taxon>Phaseoleae</taxon>
        <taxon>Glycine</taxon>
        <taxon>Glycine subgen. Soja</taxon>
    </lineage>
</organism>
<gene>
    <name evidence="1" type="ORF">D0Y65_043584</name>
</gene>
<keyword evidence="2" id="KW-1185">Reference proteome</keyword>
<dbReference type="EMBL" id="QZWG01000016">
    <property type="protein sequence ID" value="RZB60882.1"/>
    <property type="molecule type" value="Genomic_DNA"/>
</dbReference>
<dbReference type="Proteomes" id="UP000289340">
    <property type="component" value="Chromosome 16"/>
</dbReference>
<evidence type="ECO:0000313" key="1">
    <source>
        <dbReference type="EMBL" id="RZB60882.1"/>
    </source>
</evidence>
<accession>A0A445GI35</accession>
<name>A0A445GI35_GLYSO</name>
<proteinExistence type="predicted"/>
<dbReference type="AlphaFoldDB" id="A0A445GI35"/>
<sequence>MVPNAPAELQFPVVSFLGTDLVLLIINNCIEAVSVSVWVSVSGDYHRTGFHF</sequence>
<reference evidence="1 2" key="1">
    <citation type="submission" date="2018-09" db="EMBL/GenBank/DDBJ databases">
        <title>A high-quality reference genome of wild soybean provides a powerful tool to mine soybean genomes.</title>
        <authorList>
            <person name="Xie M."/>
            <person name="Chung C.Y.L."/>
            <person name="Li M.-W."/>
            <person name="Wong F.-L."/>
            <person name="Chan T.-F."/>
            <person name="Lam H.-M."/>
        </authorList>
    </citation>
    <scope>NUCLEOTIDE SEQUENCE [LARGE SCALE GENOMIC DNA]</scope>
    <source>
        <strain evidence="2">cv. W05</strain>
        <tissue evidence="1">Hypocotyl of etiolated seedlings</tissue>
    </source>
</reference>